<dbReference type="HOGENOM" id="CLU_033465_6_1_1"/>
<evidence type="ECO:0008006" key="8">
    <source>
        <dbReference type="Google" id="ProtNLM"/>
    </source>
</evidence>
<dbReference type="GO" id="GO:0005886">
    <property type="term" value="C:plasma membrane"/>
    <property type="evidence" value="ECO:0007669"/>
    <property type="project" value="TreeGrafter"/>
</dbReference>
<gene>
    <name evidence="6" type="ORF">UREG_04309</name>
</gene>
<dbReference type="STRING" id="336963.C4JNA3"/>
<proteinExistence type="predicted"/>
<dbReference type="GO" id="GO:0000324">
    <property type="term" value="C:fungal-type vacuole"/>
    <property type="evidence" value="ECO:0007669"/>
    <property type="project" value="TreeGrafter"/>
</dbReference>
<dbReference type="PANTHER" id="PTHR31465">
    <property type="entry name" value="PROTEIN RTA1-RELATED"/>
    <property type="match status" value="1"/>
</dbReference>
<accession>C4JNA3</accession>
<dbReference type="RefSeq" id="XP_002544792.1">
    <property type="nucleotide sequence ID" value="XM_002544746.1"/>
</dbReference>
<keyword evidence="3 5" id="KW-1133">Transmembrane helix</keyword>
<dbReference type="Proteomes" id="UP000002058">
    <property type="component" value="Unassembled WGS sequence"/>
</dbReference>
<evidence type="ECO:0000256" key="1">
    <source>
        <dbReference type="ARBA" id="ARBA00004141"/>
    </source>
</evidence>
<protein>
    <recommendedName>
        <fullName evidence="8">Parasitic phase-specific protein PSP-1</fullName>
    </recommendedName>
</protein>
<evidence type="ECO:0000256" key="3">
    <source>
        <dbReference type="ARBA" id="ARBA00022989"/>
    </source>
</evidence>
<feature type="transmembrane region" description="Helical" evidence="5">
    <location>
        <begin position="220"/>
        <end position="238"/>
    </location>
</feature>
<keyword evidence="2 5" id="KW-0812">Transmembrane</keyword>
<name>C4JNA3_UNCRE</name>
<dbReference type="AlphaFoldDB" id="C4JNA3"/>
<reference evidence="7" key="1">
    <citation type="journal article" date="2009" name="Genome Res.">
        <title>Comparative genomic analyses of the human fungal pathogens Coccidioides and their relatives.</title>
        <authorList>
            <person name="Sharpton T.J."/>
            <person name="Stajich J.E."/>
            <person name="Rounsley S.D."/>
            <person name="Gardner M.J."/>
            <person name="Wortman J.R."/>
            <person name="Jordar V.S."/>
            <person name="Maiti R."/>
            <person name="Kodira C.D."/>
            <person name="Neafsey D.E."/>
            <person name="Zeng Q."/>
            <person name="Hung C.-Y."/>
            <person name="McMahan C."/>
            <person name="Muszewska A."/>
            <person name="Grynberg M."/>
            <person name="Mandel M.A."/>
            <person name="Kellner E.M."/>
            <person name="Barker B.M."/>
            <person name="Galgiani J.N."/>
            <person name="Orbach M.J."/>
            <person name="Kirkland T.N."/>
            <person name="Cole G.T."/>
            <person name="Henn M.R."/>
            <person name="Birren B.W."/>
            <person name="Taylor J.W."/>
        </authorList>
    </citation>
    <scope>NUCLEOTIDE SEQUENCE [LARGE SCALE GENOMIC DNA]</scope>
    <source>
        <strain evidence="7">UAMH 1704</strain>
    </source>
</reference>
<dbReference type="GeneID" id="8438294"/>
<evidence type="ECO:0000313" key="7">
    <source>
        <dbReference type="Proteomes" id="UP000002058"/>
    </source>
</evidence>
<evidence type="ECO:0000256" key="5">
    <source>
        <dbReference type="SAM" id="Phobius"/>
    </source>
</evidence>
<dbReference type="InParanoid" id="C4JNA3"/>
<sequence length="284" mass="31678">MSALSGPPRVAPYAIVFGPHANCTLEICSPQYSVYGYRPSLAANTSFIALFGLAGFIHLYLGFRWRTWWFAGCMLVGCVSAILGYVGRVMMYYNPFDFVAFMLQIICVTTTPLYFCAAIYVTLSATIIELSPSLSRFPPKLFYWIFVPCDLISLVIQAAGGGLSTKSKGESQVGVNLALAGLAFQVLTICTFCGFFFDYLYRYFRSNQLAKHSLSRRIEVFLSTLFLAIVLITVRCAFRVAELHEGYSGGLVSDEALFIGLEGVSVLRFPSYQFFTSYFLKVHR</sequence>
<comment type="subcellular location">
    <subcellularLocation>
        <location evidence="1">Membrane</location>
        <topology evidence="1">Multi-pass membrane protein</topology>
    </subcellularLocation>
</comment>
<keyword evidence="7" id="KW-1185">Reference proteome</keyword>
<evidence type="ECO:0000256" key="2">
    <source>
        <dbReference type="ARBA" id="ARBA00022692"/>
    </source>
</evidence>
<dbReference type="FunCoup" id="C4JNA3">
    <property type="interactions" value="27"/>
</dbReference>
<feature type="transmembrane region" description="Helical" evidence="5">
    <location>
        <begin position="98"/>
        <end position="121"/>
    </location>
</feature>
<dbReference type="PANTHER" id="PTHR31465:SF9">
    <property type="entry name" value="SPHINGOID LONG-CHAIN BASE TRANSPORTER RSB1"/>
    <property type="match status" value="1"/>
</dbReference>
<dbReference type="EMBL" id="CH476616">
    <property type="protein sequence ID" value="EEP79463.1"/>
    <property type="molecule type" value="Genomic_DNA"/>
</dbReference>
<dbReference type="OrthoDB" id="4521223at2759"/>
<evidence type="ECO:0000256" key="4">
    <source>
        <dbReference type="ARBA" id="ARBA00023136"/>
    </source>
</evidence>
<dbReference type="KEGG" id="ure:UREG_04309"/>
<dbReference type="eggNOG" id="ENOG502SM17">
    <property type="taxonomic scope" value="Eukaryota"/>
</dbReference>
<keyword evidence="4 5" id="KW-0472">Membrane</keyword>
<organism evidence="6 7">
    <name type="scientific">Uncinocarpus reesii (strain UAMH 1704)</name>
    <dbReference type="NCBI Taxonomy" id="336963"/>
    <lineage>
        <taxon>Eukaryota</taxon>
        <taxon>Fungi</taxon>
        <taxon>Dikarya</taxon>
        <taxon>Ascomycota</taxon>
        <taxon>Pezizomycotina</taxon>
        <taxon>Eurotiomycetes</taxon>
        <taxon>Eurotiomycetidae</taxon>
        <taxon>Onygenales</taxon>
        <taxon>Onygenaceae</taxon>
        <taxon>Uncinocarpus</taxon>
    </lineage>
</organism>
<evidence type="ECO:0000313" key="6">
    <source>
        <dbReference type="EMBL" id="EEP79463.1"/>
    </source>
</evidence>
<feature type="transmembrane region" description="Helical" evidence="5">
    <location>
        <begin position="41"/>
        <end position="61"/>
    </location>
</feature>
<feature type="transmembrane region" description="Helical" evidence="5">
    <location>
        <begin position="141"/>
        <end position="163"/>
    </location>
</feature>
<feature type="transmembrane region" description="Helical" evidence="5">
    <location>
        <begin position="67"/>
        <end position="86"/>
    </location>
</feature>
<dbReference type="OMA" id="GIRWRQW"/>
<dbReference type="VEuPathDB" id="FungiDB:UREG_04309"/>
<feature type="transmembrane region" description="Helical" evidence="5">
    <location>
        <begin position="175"/>
        <end position="200"/>
    </location>
</feature>
<dbReference type="Pfam" id="PF04479">
    <property type="entry name" value="RTA1"/>
    <property type="match status" value="1"/>
</dbReference>
<dbReference type="InterPro" id="IPR007568">
    <property type="entry name" value="RTA1"/>
</dbReference>